<dbReference type="Pfam" id="PF12833">
    <property type="entry name" value="HTH_18"/>
    <property type="match status" value="1"/>
</dbReference>
<evidence type="ECO:0000313" key="5">
    <source>
        <dbReference type="EMBL" id="GHF03737.1"/>
    </source>
</evidence>
<accession>A0A8J3GMH8</accession>
<evidence type="ECO:0000256" key="3">
    <source>
        <dbReference type="ARBA" id="ARBA00023163"/>
    </source>
</evidence>
<evidence type="ECO:0000256" key="2">
    <source>
        <dbReference type="ARBA" id="ARBA00023125"/>
    </source>
</evidence>
<dbReference type="PANTHER" id="PTHR46796:SF6">
    <property type="entry name" value="ARAC SUBFAMILY"/>
    <property type="match status" value="1"/>
</dbReference>
<dbReference type="PRINTS" id="PR00032">
    <property type="entry name" value="HTHARAC"/>
</dbReference>
<keyword evidence="2" id="KW-0238">DNA-binding</keyword>
<dbReference type="PANTHER" id="PTHR46796">
    <property type="entry name" value="HTH-TYPE TRANSCRIPTIONAL ACTIVATOR RHAS-RELATED"/>
    <property type="match status" value="1"/>
</dbReference>
<dbReference type="SUPFAM" id="SSF46689">
    <property type="entry name" value="Homeodomain-like"/>
    <property type="match status" value="1"/>
</dbReference>
<dbReference type="Gene3D" id="1.10.10.60">
    <property type="entry name" value="Homeodomain-like"/>
    <property type="match status" value="1"/>
</dbReference>
<dbReference type="AlphaFoldDB" id="A0A8J3GMH8"/>
<gene>
    <name evidence="5" type="ORF">GCM10011600_00010</name>
</gene>
<dbReference type="InterPro" id="IPR050204">
    <property type="entry name" value="AraC_XylS_family_regulators"/>
</dbReference>
<dbReference type="EMBL" id="BNAI01000001">
    <property type="protein sequence ID" value="GHF03737.1"/>
    <property type="molecule type" value="Genomic_DNA"/>
</dbReference>
<evidence type="ECO:0000259" key="4">
    <source>
        <dbReference type="PROSITE" id="PS01124"/>
    </source>
</evidence>
<reference evidence="5" key="1">
    <citation type="journal article" date="2014" name="Int. J. Syst. Evol. Microbiol.">
        <title>Complete genome sequence of Corynebacterium casei LMG S-19264T (=DSM 44701T), isolated from a smear-ripened cheese.</title>
        <authorList>
            <consortium name="US DOE Joint Genome Institute (JGI-PGF)"/>
            <person name="Walter F."/>
            <person name="Albersmeier A."/>
            <person name="Kalinowski J."/>
            <person name="Ruckert C."/>
        </authorList>
    </citation>
    <scope>NUCLEOTIDE SEQUENCE</scope>
    <source>
        <strain evidence="5">CGMCC 1.16548</strain>
    </source>
</reference>
<reference evidence="5" key="2">
    <citation type="submission" date="2020-09" db="EMBL/GenBank/DDBJ databases">
        <authorList>
            <person name="Sun Q."/>
            <person name="Zhou Y."/>
        </authorList>
    </citation>
    <scope>NUCLEOTIDE SEQUENCE</scope>
    <source>
        <strain evidence="5">CGMCC 1.16548</strain>
    </source>
</reference>
<keyword evidence="1" id="KW-0805">Transcription regulation</keyword>
<keyword evidence="3" id="KW-0804">Transcription</keyword>
<evidence type="ECO:0000313" key="6">
    <source>
        <dbReference type="Proteomes" id="UP000617531"/>
    </source>
</evidence>
<comment type="caution">
    <text evidence="5">The sequence shown here is derived from an EMBL/GenBank/DDBJ whole genome shotgun (WGS) entry which is preliminary data.</text>
</comment>
<evidence type="ECO:0000256" key="1">
    <source>
        <dbReference type="ARBA" id="ARBA00023015"/>
    </source>
</evidence>
<dbReference type="InterPro" id="IPR035418">
    <property type="entry name" value="AraC-bd_2"/>
</dbReference>
<dbReference type="Pfam" id="PF14525">
    <property type="entry name" value="AraC_binding_2"/>
    <property type="match status" value="1"/>
</dbReference>
<keyword evidence="6" id="KW-1185">Reference proteome</keyword>
<organism evidence="5 6">
    <name type="scientific">Pseudolysinimonas yzui</name>
    <dbReference type="NCBI Taxonomy" id="2708254"/>
    <lineage>
        <taxon>Bacteria</taxon>
        <taxon>Bacillati</taxon>
        <taxon>Actinomycetota</taxon>
        <taxon>Actinomycetes</taxon>
        <taxon>Micrococcales</taxon>
        <taxon>Microbacteriaceae</taxon>
        <taxon>Pseudolysinimonas</taxon>
    </lineage>
</organism>
<dbReference type="SMART" id="SM00342">
    <property type="entry name" value="HTH_ARAC"/>
    <property type="match status" value="1"/>
</dbReference>
<dbReference type="InterPro" id="IPR018060">
    <property type="entry name" value="HTH_AraC"/>
</dbReference>
<sequence length="314" mass="34731">MHGRGYRVGMQIVEARSADEWEHVTSDAFVPLTCVAFAPDFHGRIEFERFDESLMVSHVETDGIAVDRTARQAAHANSDDIHLTFQLGAPGIVRQDGHEARVTAGSVSTYATDRAYQLDYSASEQRQVLVQVSKRALGIPVEVVEASCARLLVNAPDAAEVLFATLTESRGHGDVVVAETVRDLAGTMIRSSVTGMRVLPSTRGGMLATVRSFMRGNLHDSELDVAHIADAHYISRRFLYELFEPFDETPGEHLRRLRLHRAAALLSDPGNDTVLQVAARCGFADATTFTRAFHREFGMLPREYRTRPAELPAR</sequence>
<dbReference type="GO" id="GO:0003700">
    <property type="term" value="F:DNA-binding transcription factor activity"/>
    <property type="evidence" value="ECO:0007669"/>
    <property type="project" value="InterPro"/>
</dbReference>
<protein>
    <recommendedName>
        <fullName evidence="4">HTH araC/xylS-type domain-containing protein</fullName>
    </recommendedName>
</protein>
<dbReference type="PROSITE" id="PS01124">
    <property type="entry name" value="HTH_ARAC_FAMILY_2"/>
    <property type="match status" value="1"/>
</dbReference>
<dbReference type="InterPro" id="IPR020449">
    <property type="entry name" value="Tscrpt_reg_AraC-type_HTH"/>
</dbReference>
<dbReference type="InterPro" id="IPR009057">
    <property type="entry name" value="Homeodomain-like_sf"/>
</dbReference>
<dbReference type="Proteomes" id="UP000617531">
    <property type="component" value="Unassembled WGS sequence"/>
</dbReference>
<name>A0A8J3GMH8_9MICO</name>
<dbReference type="GO" id="GO:0043565">
    <property type="term" value="F:sequence-specific DNA binding"/>
    <property type="evidence" value="ECO:0007669"/>
    <property type="project" value="InterPro"/>
</dbReference>
<proteinExistence type="predicted"/>
<feature type="domain" description="HTH araC/xylS-type" evidence="4">
    <location>
        <begin position="208"/>
        <end position="307"/>
    </location>
</feature>